<feature type="region of interest" description="Disordered" evidence="1">
    <location>
        <begin position="144"/>
        <end position="172"/>
    </location>
</feature>
<proteinExistence type="predicted"/>
<organism evidence="3 4">
    <name type="scientific">Strigomonas culicis</name>
    <dbReference type="NCBI Taxonomy" id="28005"/>
    <lineage>
        <taxon>Eukaryota</taxon>
        <taxon>Discoba</taxon>
        <taxon>Euglenozoa</taxon>
        <taxon>Kinetoplastea</taxon>
        <taxon>Metakinetoplastina</taxon>
        <taxon>Trypanosomatida</taxon>
        <taxon>Trypanosomatidae</taxon>
        <taxon>Strigomonadinae</taxon>
        <taxon>Strigomonas</taxon>
    </lineage>
</organism>
<keyword evidence="2" id="KW-1133">Transmembrane helix</keyword>
<dbReference type="Proteomes" id="UP000015354">
    <property type="component" value="Unassembled WGS sequence"/>
</dbReference>
<keyword evidence="2" id="KW-0472">Membrane</keyword>
<gene>
    <name evidence="3" type="ORF">STCU_06626</name>
</gene>
<dbReference type="Pfam" id="PF07344">
    <property type="entry name" value="Amastin"/>
    <property type="match status" value="1"/>
</dbReference>
<feature type="compositionally biased region" description="Basic and acidic residues" evidence="1">
    <location>
        <begin position="157"/>
        <end position="170"/>
    </location>
</feature>
<dbReference type="PANTHER" id="PTHR33297">
    <property type="entry name" value="AMASTIN-LIKE SURFACE PROTEIN-LIKE PROTEIN-RELATED"/>
    <property type="match status" value="1"/>
</dbReference>
<feature type="transmembrane region" description="Helical" evidence="2">
    <location>
        <begin position="186"/>
        <end position="209"/>
    </location>
</feature>
<keyword evidence="2" id="KW-0812">Transmembrane</keyword>
<reference evidence="3 4" key="1">
    <citation type="journal article" date="2013" name="PLoS ONE">
        <title>Predicting the Proteins of Angomonas deanei, Strigomonas culicis and Their Respective Endosymbionts Reveals New Aspects of the Trypanosomatidae Family.</title>
        <authorList>
            <person name="Motta M.C."/>
            <person name="Martins A.C."/>
            <person name="de Souza S.S."/>
            <person name="Catta-Preta C.M."/>
            <person name="Silva R."/>
            <person name="Klein C.C."/>
            <person name="de Almeida L.G."/>
            <person name="de Lima Cunha O."/>
            <person name="Ciapina L.P."/>
            <person name="Brocchi M."/>
            <person name="Colabardini A.C."/>
            <person name="de Araujo Lima B."/>
            <person name="Machado C.R."/>
            <person name="de Almeida Soares C.M."/>
            <person name="Probst C.M."/>
            <person name="de Menezes C.B."/>
            <person name="Thompson C.E."/>
            <person name="Bartholomeu D.C."/>
            <person name="Gradia D.F."/>
            <person name="Pavoni D.P."/>
            <person name="Grisard E.C."/>
            <person name="Fantinatti-Garboggini F."/>
            <person name="Marchini F.K."/>
            <person name="Rodrigues-Luiz G.F."/>
            <person name="Wagner G."/>
            <person name="Goldman G.H."/>
            <person name="Fietto J.L."/>
            <person name="Elias M.C."/>
            <person name="Goldman M.H."/>
            <person name="Sagot M.F."/>
            <person name="Pereira M."/>
            <person name="Stoco P.H."/>
            <person name="de Mendonca-Neto R.P."/>
            <person name="Teixeira S.M."/>
            <person name="Maciel T.E."/>
            <person name="de Oliveira Mendes T.A."/>
            <person name="Urmenyi T.P."/>
            <person name="de Souza W."/>
            <person name="Schenkman S."/>
            <person name="de Vasconcelos A.T."/>
        </authorList>
    </citation>
    <scope>NUCLEOTIDE SEQUENCE [LARGE SCALE GENOMIC DNA]</scope>
</reference>
<evidence type="ECO:0000313" key="3">
    <source>
        <dbReference type="EMBL" id="EPY25617.1"/>
    </source>
</evidence>
<feature type="transmembrane region" description="Helical" evidence="2">
    <location>
        <begin position="30"/>
        <end position="48"/>
    </location>
</feature>
<evidence type="ECO:0008006" key="5">
    <source>
        <dbReference type="Google" id="ProtNLM"/>
    </source>
</evidence>
<sequence length="270" mass="29438">MRNVGGAALGAARGALKTTAALGGPDVQRIGIHTTFFFALFHFLFVLLNCTLSQLDIRGGGCLTYWGFKADCDTTSYTVRSQLLTDSAIKNYLRTGAAFSIFSVLLSAATVGLSWLLCCKLRAVIRAGRRVHLERQRQRAQQQGAALTDLQAQENNADERAEPTEEEKASRSVPQFVPGQLKWTTVWVVGASVVCELIAWAVVATLYATRKTVLITTSKDLYYLDPTSNTSVYLGITSSDRNVTFGVGFGLGITAWVFEIIVLVLLTLFV</sequence>
<dbReference type="AlphaFoldDB" id="S9U4E5"/>
<dbReference type="InterPro" id="IPR009944">
    <property type="entry name" value="Amastin"/>
</dbReference>
<dbReference type="OrthoDB" id="273596at2759"/>
<feature type="transmembrane region" description="Helical" evidence="2">
    <location>
        <begin position="97"/>
        <end position="117"/>
    </location>
</feature>
<evidence type="ECO:0000313" key="4">
    <source>
        <dbReference type="Proteomes" id="UP000015354"/>
    </source>
</evidence>
<evidence type="ECO:0000256" key="1">
    <source>
        <dbReference type="SAM" id="MobiDB-lite"/>
    </source>
</evidence>
<name>S9U4E5_9TRYP</name>
<feature type="transmembrane region" description="Helical" evidence="2">
    <location>
        <begin position="243"/>
        <end position="269"/>
    </location>
</feature>
<comment type="caution">
    <text evidence="3">The sequence shown here is derived from an EMBL/GenBank/DDBJ whole genome shotgun (WGS) entry which is preliminary data.</text>
</comment>
<keyword evidence="4" id="KW-1185">Reference proteome</keyword>
<dbReference type="PANTHER" id="PTHR33297:SF4">
    <property type="entry name" value="AMASTIN"/>
    <property type="match status" value="1"/>
</dbReference>
<evidence type="ECO:0000256" key="2">
    <source>
        <dbReference type="SAM" id="Phobius"/>
    </source>
</evidence>
<accession>S9U4E5</accession>
<protein>
    <recommendedName>
        <fullName evidence="5">Amastin-like protein</fullName>
    </recommendedName>
</protein>
<dbReference type="EMBL" id="ATMH01006626">
    <property type="protein sequence ID" value="EPY25617.1"/>
    <property type="molecule type" value="Genomic_DNA"/>
</dbReference>